<dbReference type="Proteomes" id="UP000242770">
    <property type="component" value="Unassembled WGS sequence"/>
</dbReference>
<evidence type="ECO:0000313" key="2">
    <source>
        <dbReference type="Proteomes" id="UP000242770"/>
    </source>
</evidence>
<name>A0A0F7RT14_9BASI</name>
<reference evidence="2" key="1">
    <citation type="submission" date="2014-06" db="EMBL/GenBank/DDBJ databases">
        <authorList>
            <person name="Berkman P.J."/>
        </authorList>
    </citation>
    <scope>NUCLEOTIDE SEQUENCE [LARGE SCALE GENOMIC DNA]</scope>
</reference>
<evidence type="ECO:0000313" key="1">
    <source>
        <dbReference type="EMBL" id="CDR99460.1"/>
    </source>
</evidence>
<protein>
    <submittedName>
        <fullName evidence="1">Uncharacterized protein</fullName>
    </submittedName>
</protein>
<sequence length="84" mass="9823">MDELTQHIKDYNQSLNKSNWSIKGMGAMLMQEYDVYKDSSGWWQVDLEPQQDIHQDAQEDHKQQCKKVTFPIAYASCKLIPSET</sequence>
<keyword evidence="2" id="KW-1185">Reference proteome</keyword>
<dbReference type="EMBL" id="CCFA01001095">
    <property type="protein sequence ID" value="CDR99460.1"/>
    <property type="molecule type" value="Genomic_DNA"/>
</dbReference>
<accession>A0A0F7RT14</accession>
<dbReference type="AlphaFoldDB" id="A0A0F7RT14"/>
<organism evidence="1 2">
    <name type="scientific">Sporisorium scitamineum</name>
    <dbReference type="NCBI Taxonomy" id="49012"/>
    <lineage>
        <taxon>Eukaryota</taxon>
        <taxon>Fungi</taxon>
        <taxon>Dikarya</taxon>
        <taxon>Basidiomycota</taxon>
        <taxon>Ustilaginomycotina</taxon>
        <taxon>Ustilaginomycetes</taxon>
        <taxon>Ustilaginales</taxon>
        <taxon>Ustilaginaceae</taxon>
        <taxon>Sporisorium</taxon>
    </lineage>
</organism>
<gene>
    <name evidence="1" type="primary">SSCI21200.1</name>
</gene>
<proteinExistence type="predicted"/>